<dbReference type="Proteomes" id="UP000316093">
    <property type="component" value="Chromosome"/>
</dbReference>
<dbReference type="SUPFAM" id="SSF48403">
    <property type="entry name" value="Ankyrin repeat"/>
    <property type="match status" value="1"/>
</dbReference>
<reference evidence="1 2" key="1">
    <citation type="submission" date="2019-06" db="EMBL/GenBank/DDBJ databases">
        <title>A complete genome sequence for Luteibacter pinisoli MAH-14.</title>
        <authorList>
            <person name="Baltrus D.A."/>
        </authorList>
    </citation>
    <scope>NUCLEOTIDE SEQUENCE [LARGE SCALE GENOMIC DNA]</scope>
    <source>
        <strain evidence="1 2">MAH-14</strain>
    </source>
</reference>
<keyword evidence="2" id="KW-1185">Reference proteome</keyword>
<proteinExistence type="predicted"/>
<accession>A0A4Y5Z689</accession>
<dbReference type="AlphaFoldDB" id="A0A4Y5Z689"/>
<dbReference type="OrthoDB" id="5961528at2"/>
<dbReference type="Gene3D" id="1.25.40.20">
    <property type="entry name" value="Ankyrin repeat-containing domain"/>
    <property type="match status" value="1"/>
</dbReference>
<sequence length="360" mass="38742">MTTMPERLPQTTTTTRPDKATRRLVSMLDDPDGVLQDIVQQVGLGAGLHNECGEFDCGDDNEWTDLTAMSLAVLVDSDRHQLLLVPLLLNLGGDINQVDSKGRTLMSFAFQGPVASYLHDQGAPLEPSVVAAFAAMEDAGAPFDLAIDEPMVPDTEWETLLPAWLRDDMAAIGYFKPEVASSVLSHAGRHPLIARFSAARLLASAVYTRDASRVSRLIGLGGHTFDLRHPYAIEREGRKYFFRELTTLGLAVLIDGEEGGDDGFGGPDGEPLMLPAFASATDFLGAQDDKGNTLLHITKSPRIAEWLLRLGLPLDVKNNKGQTPLDVATAAVRAVFEQKGLDDGLAPAGSDSGTPAQKRL</sequence>
<dbReference type="RefSeq" id="WP_139983010.1">
    <property type="nucleotide sequence ID" value="NZ_CP041046.1"/>
</dbReference>
<name>A0A4Y5Z689_9GAMM</name>
<dbReference type="KEGG" id="lpy:FIV34_11900"/>
<gene>
    <name evidence="1" type="ORF">FIV34_11900</name>
</gene>
<organism evidence="1 2">
    <name type="scientific">Luteibacter pinisoli</name>
    <dbReference type="NCBI Taxonomy" id="2589080"/>
    <lineage>
        <taxon>Bacteria</taxon>
        <taxon>Pseudomonadati</taxon>
        <taxon>Pseudomonadota</taxon>
        <taxon>Gammaproteobacteria</taxon>
        <taxon>Lysobacterales</taxon>
        <taxon>Rhodanobacteraceae</taxon>
        <taxon>Luteibacter</taxon>
    </lineage>
</organism>
<dbReference type="EMBL" id="CP041046">
    <property type="protein sequence ID" value="QDE39863.1"/>
    <property type="molecule type" value="Genomic_DNA"/>
</dbReference>
<dbReference type="InterPro" id="IPR036770">
    <property type="entry name" value="Ankyrin_rpt-contain_sf"/>
</dbReference>
<evidence type="ECO:0000313" key="2">
    <source>
        <dbReference type="Proteomes" id="UP000316093"/>
    </source>
</evidence>
<protein>
    <submittedName>
        <fullName evidence="1">Ankyrin repeat domain-containing protein</fullName>
    </submittedName>
</protein>
<evidence type="ECO:0000313" key="1">
    <source>
        <dbReference type="EMBL" id="QDE39863.1"/>
    </source>
</evidence>